<dbReference type="PANTHER" id="PTHR42996">
    <property type="entry name" value="PHOSPHATE-BINDING PROTEIN PSTS"/>
    <property type="match status" value="1"/>
</dbReference>
<evidence type="ECO:0000256" key="4">
    <source>
        <dbReference type="SAM" id="SignalP"/>
    </source>
</evidence>
<feature type="transmembrane region" description="Helical" evidence="3">
    <location>
        <begin position="536"/>
        <end position="556"/>
    </location>
</feature>
<gene>
    <name evidence="6" type="ORF">ACFFRI_10960</name>
</gene>
<organism evidence="6 7">
    <name type="scientific">Nocardioides plantarum</name>
    <dbReference type="NCBI Taxonomy" id="29299"/>
    <lineage>
        <taxon>Bacteria</taxon>
        <taxon>Bacillati</taxon>
        <taxon>Actinomycetota</taxon>
        <taxon>Actinomycetes</taxon>
        <taxon>Propionibacteriales</taxon>
        <taxon>Nocardioidaceae</taxon>
        <taxon>Nocardioides</taxon>
    </lineage>
</organism>
<evidence type="ECO:0000256" key="1">
    <source>
        <dbReference type="ARBA" id="ARBA00008725"/>
    </source>
</evidence>
<comment type="caution">
    <text evidence="6">The sequence shown here is derived from an EMBL/GenBank/DDBJ whole genome shotgun (WGS) entry which is preliminary data.</text>
</comment>
<feature type="chain" id="PRO_5045729720" evidence="4">
    <location>
        <begin position="34"/>
        <end position="564"/>
    </location>
</feature>
<dbReference type="PANTHER" id="PTHR42996:SF1">
    <property type="entry name" value="PHOSPHATE-BINDING PROTEIN PSTS"/>
    <property type="match status" value="1"/>
</dbReference>
<evidence type="ECO:0000256" key="3">
    <source>
        <dbReference type="SAM" id="Phobius"/>
    </source>
</evidence>
<feature type="compositionally biased region" description="Low complexity" evidence="2">
    <location>
        <begin position="453"/>
        <end position="485"/>
    </location>
</feature>
<comment type="similarity">
    <text evidence="1">Belongs to the PstS family.</text>
</comment>
<keyword evidence="3" id="KW-0812">Transmembrane</keyword>
<dbReference type="EMBL" id="JBHMDG010000012">
    <property type="protein sequence ID" value="MFB9313562.1"/>
    <property type="molecule type" value="Genomic_DNA"/>
</dbReference>
<keyword evidence="4" id="KW-0732">Signal</keyword>
<dbReference type="Proteomes" id="UP001589750">
    <property type="component" value="Unassembled WGS sequence"/>
</dbReference>
<dbReference type="InterPro" id="IPR050962">
    <property type="entry name" value="Phosphate-bind_PstS"/>
</dbReference>
<evidence type="ECO:0000313" key="7">
    <source>
        <dbReference type="Proteomes" id="UP001589750"/>
    </source>
</evidence>
<feature type="domain" description="PBP" evidence="5">
    <location>
        <begin position="40"/>
        <end position="358"/>
    </location>
</feature>
<dbReference type="InterPro" id="IPR024370">
    <property type="entry name" value="PBP_domain"/>
</dbReference>
<keyword evidence="7" id="KW-1185">Reference proteome</keyword>
<evidence type="ECO:0000259" key="5">
    <source>
        <dbReference type="Pfam" id="PF12849"/>
    </source>
</evidence>
<keyword evidence="3" id="KW-1133">Transmembrane helix</keyword>
<proteinExistence type="inferred from homology"/>
<dbReference type="Pfam" id="PF12849">
    <property type="entry name" value="PBP_like_2"/>
    <property type="match status" value="1"/>
</dbReference>
<feature type="region of interest" description="Disordered" evidence="2">
    <location>
        <begin position="397"/>
        <end position="515"/>
    </location>
</feature>
<evidence type="ECO:0000313" key="6">
    <source>
        <dbReference type="EMBL" id="MFB9313562.1"/>
    </source>
</evidence>
<dbReference type="InterPro" id="IPR006311">
    <property type="entry name" value="TAT_signal"/>
</dbReference>
<dbReference type="SUPFAM" id="SSF53850">
    <property type="entry name" value="Periplasmic binding protein-like II"/>
    <property type="match status" value="1"/>
</dbReference>
<dbReference type="CDD" id="cd13565">
    <property type="entry name" value="PBP2_PstS"/>
    <property type="match status" value="1"/>
</dbReference>
<accession>A0ABV5KAZ0</accession>
<name>A0ABV5KAZ0_9ACTN</name>
<feature type="signal peptide" evidence="4">
    <location>
        <begin position="1"/>
        <end position="33"/>
    </location>
</feature>
<protein>
    <submittedName>
        <fullName evidence="6">Substrate-binding domain-containing protein</fullName>
    </submittedName>
</protein>
<dbReference type="PROSITE" id="PS51318">
    <property type="entry name" value="TAT"/>
    <property type="match status" value="1"/>
</dbReference>
<sequence>MTTRPVRRTRLVAAVLALAVAALAAATGAPATADEKSPAAPTQRAAYATIEGTGSTWSELIVKQWISDVDANGIKVVYTGGGSSKGRKDFAQNTTDFAISEIPYQGSDEKGQADTSNGRDYRYLPLVAGGTAFTYQLKVGNKLVKNLRLSGETLAKIFTNKITSWSDPAITKDNGGRTFPDKKIVPVVRSDGSGTTAQFTAWLDKAYPSIWRSFSGRAGLTSYYPKKGQTMIAQSGSDQVMNTVSGFAGDGSIGYVEYSYPLDKGYPVVKVLNKGGYYVEPTQYNTAVALTRAKINNNKSDPTKYLTQILDGVYSNPDPRAYPISSYSYMIIPTAKDDKRMTTAKRQSIADFVYYSLCAGQTKAGPFGYSPLPVNLVTAGFQQIAELKKADPKVNLTNRDVKSCNNPTFDGKNPSKNVLAEKAPFPPACDKATSAPCGSDTGKNNPNGGGKSDPTAPTGGADPTGGPDPSATADPGGTTDPGGTASPPPGTSNVPGAEVPGAGEAVPGSEVPGAGDEAVYANATTVDDRPLDSKTFAYAAVLLLAALVLLPGLITARARRRGGR</sequence>
<dbReference type="RefSeq" id="WP_140007829.1">
    <property type="nucleotide sequence ID" value="NZ_JBHMDG010000012.1"/>
</dbReference>
<dbReference type="Gene3D" id="3.40.190.10">
    <property type="entry name" value="Periplasmic binding protein-like II"/>
    <property type="match status" value="2"/>
</dbReference>
<feature type="compositionally biased region" description="Polar residues" evidence="2">
    <location>
        <begin position="397"/>
        <end position="408"/>
    </location>
</feature>
<evidence type="ECO:0000256" key="2">
    <source>
        <dbReference type="SAM" id="MobiDB-lite"/>
    </source>
</evidence>
<reference evidence="6 7" key="1">
    <citation type="submission" date="2024-09" db="EMBL/GenBank/DDBJ databases">
        <authorList>
            <person name="Sun Q."/>
            <person name="Mori K."/>
        </authorList>
    </citation>
    <scope>NUCLEOTIDE SEQUENCE [LARGE SCALE GENOMIC DNA]</scope>
    <source>
        <strain evidence="6 7">JCM 9626</strain>
    </source>
</reference>
<keyword evidence="3" id="KW-0472">Membrane</keyword>